<feature type="chain" id="PRO_5020649216" evidence="2">
    <location>
        <begin position="35"/>
        <end position="282"/>
    </location>
</feature>
<reference evidence="4 5" key="1">
    <citation type="submission" date="2019-01" db="EMBL/GenBank/DDBJ databases">
        <authorList>
            <person name="Deng T."/>
        </authorList>
    </citation>
    <scope>NUCLEOTIDE SEQUENCE [LARGE SCALE GENOMIC DNA]</scope>
    <source>
        <strain evidence="4 5">F8825</strain>
    </source>
</reference>
<feature type="domain" description="Extensin-like C-terminal" evidence="3">
    <location>
        <begin position="103"/>
        <end position="282"/>
    </location>
</feature>
<protein>
    <submittedName>
        <fullName evidence="4">Extensin</fullName>
    </submittedName>
</protein>
<dbReference type="OrthoDB" id="9809788at2"/>
<keyword evidence="5" id="KW-1185">Reference proteome</keyword>
<sequence length="282" mass="30043">MRRQPLSTGPTTETGRLPRLLLLAAALAAAPAMAAPDNPPVPLPKPPLADRAPAVGPPVPAEKPKERQAPAAPEPEKKEREPAEPPPPPPPPIETEDKAAFDACTAELTALGAAFRTLPRIDDGEGCGIDKPVAMTRLSAEVAIEPEVTARCETLLQLARMTRDLVEPAARLGLPDMGRLKAVHQASGYVCRKRNGADTGKISEHARGNAVDISALEFEKGPVPMKIVASEDSDLAAAFQRALNAAACLYFTTVLSPGSDDAHRDHMHLDVMKRTGGYRYCR</sequence>
<dbReference type="AlphaFoldDB" id="A0A4Q2T1R7"/>
<comment type="caution">
    <text evidence="4">The sequence shown here is derived from an EMBL/GenBank/DDBJ whole genome shotgun (WGS) entry which is preliminary data.</text>
</comment>
<feature type="compositionally biased region" description="Pro residues" evidence="1">
    <location>
        <begin position="37"/>
        <end position="47"/>
    </location>
</feature>
<gene>
    <name evidence="4" type="ORF">EUU22_12385</name>
</gene>
<feature type="region of interest" description="Disordered" evidence="1">
    <location>
        <begin position="33"/>
        <end position="96"/>
    </location>
</feature>
<evidence type="ECO:0000259" key="3">
    <source>
        <dbReference type="Pfam" id="PF06904"/>
    </source>
</evidence>
<feature type="compositionally biased region" description="Pro residues" evidence="1">
    <location>
        <begin position="84"/>
        <end position="93"/>
    </location>
</feature>
<dbReference type="EMBL" id="SDVB01000238">
    <property type="protein sequence ID" value="RYC11861.1"/>
    <property type="molecule type" value="Genomic_DNA"/>
</dbReference>
<feature type="compositionally biased region" description="Basic and acidic residues" evidence="1">
    <location>
        <begin position="62"/>
        <end position="83"/>
    </location>
</feature>
<proteinExistence type="predicted"/>
<organism evidence="4 5">
    <name type="scientific">Ciceribacter ferrooxidans</name>
    <dbReference type="NCBI Taxonomy" id="2509717"/>
    <lineage>
        <taxon>Bacteria</taxon>
        <taxon>Pseudomonadati</taxon>
        <taxon>Pseudomonadota</taxon>
        <taxon>Alphaproteobacteria</taxon>
        <taxon>Hyphomicrobiales</taxon>
        <taxon>Rhizobiaceae</taxon>
        <taxon>Ciceribacter</taxon>
    </lineage>
</organism>
<evidence type="ECO:0000256" key="2">
    <source>
        <dbReference type="SAM" id="SignalP"/>
    </source>
</evidence>
<dbReference type="InterPro" id="IPR009683">
    <property type="entry name" value="Extensin-like_C"/>
</dbReference>
<dbReference type="Pfam" id="PF06904">
    <property type="entry name" value="Extensin-like_C"/>
    <property type="match status" value="1"/>
</dbReference>
<dbReference type="Proteomes" id="UP000291088">
    <property type="component" value="Unassembled WGS sequence"/>
</dbReference>
<evidence type="ECO:0000313" key="4">
    <source>
        <dbReference type="EMBL" id="RYC11861.1"/>
    </source>
</evidence>
<feature type="signal peptide" evidence="2">
    <location>
        <begin position="1"/>
        <end position="34"/>
    </location>
</feature>
<keyword evidence="2" id="KW-0732">Signal</keyword>
<name>A0A4Q2T1R7_9HYPH</name>
<accession>A0A4Q2T1R7</accession>
<evidence type="ECO:0000256" key="1">
    <source>
        <dbReference type="SAM" id="MobiDB-lite"/>
    </source>
</evidence>
<evidence type="ECO:0000313" key="5">
    <source>
        <dbReference type="Proteomes" id="UP000291088"/>
    </source>
</evidence>